<dbReference type="WBParaSite" id="PSU_v2.g4831.t1">
    <property type="protein sequence ID" value="PSU_v2.g4831.t1"/>
    <property type="gene ID" value="PSU_v2.g4831"/>
</dbReference>
<evidence type="ECO:0000259" key="3">
    <source>
        <dbReference type="PROSITE" id="PS50026"/>
    </source>
</evidence>
<evidence type="ECO:0000256" key="2">
    <source>
        <dbReference type="SAM" id="MobiDB-lite"/>
    </source>
</evidence>
<dbReference type="Proteomes" id="UP000887577">
    <property type="component" value="Unplaced"/>
</dbReference>
<feature type="compositionally biased region" description="Polar residues" evidence="2">
    <location>
        <begin position="1"/>
        <end position="15"/>
    </location>
</feature>
<feature type="disulfide bond" evidence="1">
    <location>
        <begin position="331"/>
        <end position="340"/>
    </location>
</feature>
<dbReference type="CDD" id="cd00054">
    <property type="entry name" value="EGF_CA"/>
    <property type="match status" value="1"/>
</dbReference>
<feature type="region of interest" description="Disordered" evidence="2">
    <location>
        <begin position="1"/>
        <end position="61"/>
    </location>
</feature>
<feature type="domain" description="EGF-like" evidence="3">
    <location>
        <begin position="305"/>
        <end position="341"/>
    </location>
</feature>
<dbReference type="Gene3D" id="1.10.390.10">
    <property type="entry name" value="Neutral Protease Domain 2"/>
    <property type="match status" value="1"/>
</dbReference>
<evidence type="ECO:0000313" key="5">
    <source>
        <dbReference type="WBParaSite" id="PSU_v2.g4831.t1"/>
    </source>
</evidence>
<evidence type="ECO:0000256" key="1">
    <source>
        <dbReference type="PROSITE-ProRule" id="PRU00076"/>
    </source>
</evidence>
<dbReference type="InterPro" id="IPR000742">
    <property type="entry name" value="EGF"/>
</dbReference>
<protein>
    <submittedName>
        <fullName evidence="5">EGF-like domain-containing protein</fullName>
    </submittedName>
</protein>
<proteinExistence type="predicted"/>
<dbReference type="AlphaFoldDB" id="A0A914YXK1"/>
<keyword evidence="1" id="KW-0245">EGF-like domain</keyword>
<reference evidence="5" key="1">
    <citation type="submission" date="2022-11" db="UniProtKB">
        <authorList>
            <consortium name="WormBaseParasite"/>
        </authorList>
    </citation>
    <scope>IDENTIFICATION</scope>
</reference>
<dbReference type="SUPFAM" id="SSF55486">
    <property type="entry name" value="Metalloproteases ('zincins'), catalytic domain"/>
    <property type="match status" value="1"/>
</dbReference>
<keyword evidence="4" id="KW-1185">Reference proteome</keyword>
<dbReference type="SUPFAM" id="SSF56436">
    <property type="entry name" value="C-type lectin-like"/>
    <property type="match status" value="1"/>
</dbReference>
<feature type="compositionally biased region" description="Low complexity" evidence="2">
    <location>
        <begin position="35"/>
        <end position="60"/>
    </location>
</feature>
<comment type="caution">
    <text evidence="1">Lacks conserved residue(s) required for the propagation of feature annotation.</text>
</comment>
<dbReference type="PROSITE" id="PS50026">
    <property type="entry name" value="EGF_3"/>
    <property type="match status" value="1"/>
</dbReference>
<accession>A0A914YXK1</accession>
<dbReference type="SUPFAM" id="SSF57196">
    <property type="entry name" value="EGF/Laminin"/>
    <property type="match status" value="1"/>
</dbReference>
<dbReference type="Gene3D" id="2.10.25.10">
    <property type="entry name" value="Laminin"/>
    <property type="match status" value="1"/>
</dbReference>
<sequence length="425" mass="47469">MQISTTKSIPNSDTTVFEAETKSTVTNSEQENKISSTFPSTTPPSTTVTTESLQTSSTSSPCASICPSNFYEGENACYKFIQLNNSQEFQFDDFQNACNSLSGVIASLSDFNVLKNVALFNKMKDSQNSNITLTFTNAVPTKTFKLTQIIRSIDMTKLTYGSMTVTGLSANEKYANLSAICRIGKFCEEYTCPIEEYFMSASAEYFKTAESPSTVLKAGETLNVQCTAIPKRSFQLKCDPRGYLIPDSSMIKCQGDNQMESEPEGFVKLCENCDKFNTESCEELPTGDYQCICKKYFSGETCRYPINACTNITCKNGGICVNRFSYAFCQCQAKYFGDICQYEYYISDEAWLMRMIVNVAVVVAVAEPASRTRKRPTSRFSSIKGKLWPVENDTASFNKFCKTLFHEMAHQWFGNLVTMVSINAI</sequence>
<dbReference type="InterPro" id="IPR027268">
    <property type="entry name" value="Peptidase_M4/M1_CTD_sf"/>
</dbReference>
<keyword evidence="1" id="KW-1015">Disulfide bond</keyword>
<dbReference type="InterPro" id="IPR016187">
    <property type="entry name" value="CTDL_fold"/>
</dbReference>
<dbReference type="PROSITE" id="PS00022">
    <property type="entry name" value="EGF_1"/>
    <property type="match status" value="1"/>
</dbReference>
<evidence type="ECO:0000313" key="4">
    <source>
        <dbReference type="Proteomes" id="UP000887577"/>
    </source>
</evidence>
<name>A0A914YXK1_9BILA</name>
<organism evidence="4 5">
    <name type="scientific">Panagrolaimus superbus</name>
    <dbReference type="NCBI Taxonomy" id="310955"/>
    <lineage>
        <taxon>Eukaryota</taxon>
        <taxon>Metazoa</taxon>
        <taxon>Ecdysozoa</taxon>
        <taxon>Nematoda</taxon>
        <taxon>Chromadorea</taxon>
        <taxon>Rhabditida</taxon>
        <taxon>Tylenchina</taxon>
        <taxon>Panagrolaimomorpha</taxon>
        <taxon>Panagrolaimoidea</taxon>
        <taxon>Panagrolaimidae</taxon>
        <taxon>Panagrolaimus</taxon>
    </lineage>
</organism>